<feature type="chain" id="PRO_5046081265" evidence="1">
    <location>
        <begin position="30"/>
        <end position="372"/>
    </location>
</feature>
<comment type="caution">
    <text evidence="3">The sequence shown here is derived from an EMBL/GenBank/DDBJ whole genome shotgun (WGS) entry which is preliminary data.</text>
</comment>
<sequence length="372" mass="41078">MARTARRTALLAGLLLSALGTLAPVTAGAAPTTLKDVAGREVTLELPAKRVMLGFYVEDWFAIAGDKGYDRLVGMSKGWFVKSRPVVWEQYAAARPTLRDVTDVGNVQDQTFSVEKVLATRPDVVILADWQFKALASEVPRLEAAGIPVVVVDYNAQTLDRHLASTRVLGQISGETARAERIADDYRKTVDGLRQRIAQARLPRPRVYIELGDKGPAEHSYTYGRNMWGAMAELVSGDNVAAPFVKDWGTINPEQLLASRPQVVLMAGYESVSRPDAMQMGFGIGQAEARRRLQGYTQRHGWSALPAVQDGRVHGVYHGATRSVLDAALLQYLAKALYPTLFADLDPDATYRDFYRRYLPIQPQGTFMLSLR</sequence>
<evidence type="ECO:0000259" key="2">
    <source>
        <dbReference type="PROSITE" id="PS50983"/>
    </source>
</evidence>
<dbReference type="Gene3D" id="3.40.50.1980">
    <property type="entry name" value="Nitrogenase molybdenum iron protein domain"/>
    <property type="match status" value="2"/>
</dbReference>
<accession>A0ABU9B848</accession>
<organism evidence="3 4">
    <name type="scientific">Pseudaquabacterium rugosum</name>
    <dbReference type="NCBI Taxonomy" id="2984194"/>
    <lineage>
        <taxon>Bacteria</taxon>
        <taxon>Pseudomonadati</taxon>
        <taxon>Pseudomonadota</taxon>
        <taxon>Betaproteobacteria</taxon>
        <taxon>Burkholderiales</taxon>
        <taxon>Sphaerotilaceae</taxon>
        <taxon>Pseudaquabacterium</taxon>
    </lineage>
</organism>
<feature type="signal peptide" evidence="1">
    <location>
        <begin position="1"/>
        <end position="29"/>
    </location>
</feature>
<dbReference type="InterPro" id="IPR050902">
    <property type="entry name" value="ABC_Transporter_SBP"/>
</dbReference>
<dbReference type="EMBL" id="JBBUTF010000006">
    <property type="protein sequence ID" value="MEK8026051.1"/>
    <property type="molecule type" value="Genomic_DNA"/>
</dbReference>
<evidence type="ECO:0000313" key="4">
    <source>
        <dbReference type="Proteomes" id="UP001368500"/>
    </source>
</evidence>
<dbReference type="PANTHER" id="PTHR30535">
    <property type="entry name" value="VITAMIN B12-BINDING PROTEIN"/>
    <property type="match status" value="1"/>
</dbReference>
<dbReference type="RefSeq" id="WP_341373829.1">
    <property type="nucleotide sequence ID" value="NZ_JBBUTF010000006.1"/>
</dbReference>
<dbReference type="PANTHER" id="PTHR30535:SF34">
    <property type="entry name" value="MOLYBDATE-BINDING PROTEIN MOLA"/>
    <property type="match status" value="1"/>
</dbReference>
<keyword evidence="1" id="KW-0732">Signal</keyword>
<reference evidence="3 4" key="1">
    <citation type="submission" date="2024-04" db="EMBL/GenBank/DDBJ databases">
        <title>Novel species of the genus Ideonella isolated from streams.</title>
        <authorList>
            <person name="Lu H."/>
        </authorList>
    </citation>
    <scope>NUCLEOTIDE SEQUENCE [LARGE SCALE GENOMIC DNA]</scope>
    <source>
        <strain evidence="3 4">BYS139W</strain>
    </source>
</reference>
<dbReference type="InterPro" id="IPR002491">
    <property type="entry name" value="ABC_transptr_periplasmic_BD"/>
</dbReference>
<dbReference type="Proteomes" id="UP001368500">
    <property type="component" value="Unassembled WGS sequence"/>
</dbReference>
<proteinExistence type="predicted"/>
<protein>
    <submittedName>
        <fullName evidence="3">ABC transporter substrate-binding protein</fullName>
    </submittedName>
</protein>
<evidence type="ECO:0000313" key="3">
    <source>
        <dbReference type="EMBL" id="MEK8026051.1"/>
    </source>
</evidence>
<feature type="domain" description="Fe/B12 periplasmic-binding" evidence="2">
    <location>
        <begin position="40"/>
        <end position="345"/>
    </location>
</feature>
<keyword evidence="4" id="KW-1185">Reference proteome</keyword>
<gene>
    <name evidence="3" type="ORF">AACH11_08765</name>
</gene>
<name>A0ABU9B848_9BURK</name>
<dbReference type="SUPFAM" id="SSF53807">
    <property type="entry name" value="Helical backbone' metal receptor"/>
    <property type="match status" value="1"/>
</dbReference>
<dbReference type="Pfam" id="PF01497">
    <property type="entry name" value="Peripla_BP_2"/>
    <property type="match status" value="1"/>
</dbReference>
<dbReference type="PROSITE" id="PS50983">
    <property type="entry name" value="FE_B12_PBP"/>
    <property type="match status" value="1"/>
</dbReference>
<evidence type="ECO:0000256" key="1">
    <source>
        <dbReference type="SAM" id="SignalP"/>
    </source>
</evidence>